<feature type="transmembrane region" description="Helical" evidence="1">
    <location>
        <begin position="119"/>
        <end position="141"/>
    </location>
</feature>
<dbReference type="InterPro" id="IPR006121">
    <property type="entry name" value="HMA_dom"/>
</dbReference>
<dbReference type="PANTHER" id="PTHR42208:SF1">
    <property type="entry name" value="HEAVY METAL TRANSPORTER"/>
    <property type="match status" value="1"/>
</dbReference>
<dbReference type="Gene3D" id="2.60.40.420">
    <property type="entry name" value="Cupredoxins - blue copper proteins"/>
    <property type="match status" value="1"/>
</dbReference>
<feature type="transmembrane region" description="Helical" evidence="1">
    <location>
        <begin position="189"/>
        <end position="209"/>
    </location>
</feature>
<evidence type="ECO:0000313" key="4">
    <source>
        <dbReference type="Proteomes" id="UP000178558"/>
    </source>
</evidence>
<dbReference type="InterPro" id="IPR008972">
    <property type="entry name" value="Cupredoxin"/>
</dbReference>
<dbReference type="InterPro" id="IPR028096">
    <property type="entry name" value="EfeO_Cupredoxin"/>
</dbReference>
<dbReference type="SUPFAM" id="SSF49503">
    <property type="entry name" value="Cupredoxins"/>
    <property type="match status" value="1"/>
</dbReference>
<feature type="transmembrane region" description="Helical" evidence="1">
    <location>
        <begin position="278"/>
        <end position="300"/>
    </location>
</feature>
<name>A0A1F7J1Z4_9BACT</name>
<protein>
    <recommendedName>
        <fullName evidence="2">HMA domain-containing protein</fullName>
    </recommendedName>
</protein>
<evidence type="ECO:0000259" key="2">
    <source>
        <dbReference type="PROSITE" id="PS50846"/>
    </source>
</evidence>
<dbReference type="InterPro" id="IPR039447">
    <property type="entry name" value="UreH-like_TM_dom"/>
</dbReference>
<gene>
    <name evidence="3" type="ORF">A3B50_04215</name>
</gene>
<dbReference type="PANTHER" id="PTHR42208">
    <property type="entry name" value="HEAVY METAL TRANSPORTER-RELATED"/>
    <property type="match status" value="1"/>
</dbReference>
<keyword evidence="1" id="KW-0812">Transmembrane</keyword>
<feature type="transmembrane region" description="Helical" evidence="1">
    <location>
        <begin position="245"/>
        <end position="266"/>
    </location>
</feature>
<dbReference type="Pfam" id="PF00403">
    <property type="entry name" value="HMA"/>
    <property type="match status" value="1"/>
</dbReference>
<feature type="transmembrane region" description="Helical" evidence="1">
    <location>
        <begin position="79"/>
        <end position="99"/>
    </location>
</feature>
<dbReference type="EMBL" id="MGAQ01000029">
    <property type="protein sequence ID" value="OGK49629.1"/>
    <property type="molecule type" value="Genomic_DNA"/>
</dbReference>
<evidence type="ECO:0000313" key="3">
    <source>
        <dbReference type="EMBL" id="OGK49629.1"/>
    </source>
</evidence>
<sequence>MKRKTFYIKGMHCASCNILVEDKFCEVKNVRGVKADFRNQTAIVSYKGHLDKEVLNDTIKLHGYKIANPSSIQEDQEPFLSRLIQSSAFFVIFLILFFFAQELKLLPSFSASAGLSLTVVFILGLVASTSTCMATSGALFLSTIGKFNSGQTSVGENLIPAISFNVGRILSYGFFGLLVGFLGKSAAQSFQLGPLLMGFVAISMVFIGLDMMKLFSFSKLLNFGFAQNIFQRLEKGLIKNPKKTSFLLGAITYLLPCGFTQSVQLYALGQADPFKSSLIMMVFALGTTPALLAIGVASSFTKSSFYPMFAKAMGVLIFMIGLSYASNTLSLYGVDINPAQTFSPKVNVLVKDGVQVASMSVNARGYSPNSFTVKKNVPVRWIVKGEDVLGCQGSLQAPALGLRKTLTTGENIIEFTPKETGLIAFSCSMGMFRGNFLVI</sequence>
<dbReference type="CDD" id="cd00371">
    <property type="entry name" value="HMA"/>
    <property type="match status" value="1"/>
</dbReference>
<keyword evidence="1" id="KW-1133">Transmembrane helix</keyword>
<dbReference type="SUPFAM" id="SSF55008">
    <property type="entry name" value="HMA, heavy metal-associated domain"/>
    <property type="match status" value="1"/>
</dbReference>
<feature type="domain" description="HMA" evidence="2">
    <location>
        <begin position="2"/>
        <end position="67"/>
    </location>
</feature>
<dbReference type="Gene3D" id="3.30.70.100">
    <property type="match status" value="1"/>
</dbReference>
<dbReference type="Pfam" id="PF13473">
    <property type="entry name" value="Cupredoxin_1"/>
    <property type="match status" value="1"/>
</dbReference>
<organism evidence="3 4">
    <name type="scientific">Candidatus Roizmanbacteria bacterium RIFCSPLOWO2_01_FULL_40_42</name>
    <dbReference type="NCBI Taxonomy" id="1802066"/>
    <lineage>
        <taxon>Bacteria</taxon>
        <taxon>Candidatus Roizmaniibacteriota</taxon>
    </lineage>
</organism>
<feature type="transmembrane region" description="Helical" evidence="1">
    <location>
        <begin position="162"/>
        <end position="183"/>
    </location>
</feature>
<dbReference type="GO" id="GO:0046872">
    <property type="term" value="F:metal ion binding"/>
    <property type="evidence" value="ECO:0007669"/>
    <property type="project" value="InterPro"/>
</dbReference>
<keyword evidence="1" id="KW-0472">Membrane</keyword>
<proteinExistence type="predicted"/>
<feature type="transmembrane region" description="Helical" evidence="1">
    <location>
        <begin position="312"/>
        <end position="334"/>
    </location>
</feature>
<dbReference type="Proteomes" id="UP000178558">
    <property type="component" value="Unassembled WGS sequence"/>
</dbReference>
<dbReference type="PROSITE" id="PS50846">
    <property type="entry name" value="HMA_2"/>
    <property type="match status" value="1"/>
</dbReference>
<reference evidence="3 4" key="1">
    <citation type="journal article" date="2016" name="Nat. Commun.">
        <title>Thousands of microbial genomes shed light on interconnected biogeochemical processes in an aquifer system.</title>
        <authorList>
            <person name="Anantharaman K."/>
            <person name="Brown C.T."/>
            <person name="Hug L.A."/>
            <person name="Sharon I."/>
            <person name="Castelle C.J."/>
            <person name="Probst A.J."/>
            <person name="Thomas B.C."/>
            <person name="Singh A."/>
            <person name="Wilkins M.J."/>
            <person name="Karaoz U."/>
            <person name="Brodie E.L."/>
            <person name="Williams K.H."/>
            <person name="Hubbard S.S."/>
            <person name="Banfield J.F."/>
        </authorList>
    </citation>
    <scope>NUCLEOTIDE SEQUENCE [LARGE SCALE GENOMIC DNA]</scope>
</reference>
<dbReference type="InterPro" id="IPR036163">
    <property type="entry name" value="HMA_dom_sf"/>
</dbReference>
<dbReference type="AlphaFoldDB" id="A0A1F7J1Z4"/>
<comment type="caution">
    <text evidence="3">The sequence shown here is derived from an EMBL/GenBank/DDBJ whole genome shotgun (WGS) entry which is preliminary data.</text>
</comment>
<accession>A0A1F7J1Z4</accession>
<dbReference type="Pfam" id="PF13386">
    <property type="entry name" value="DsbD_2"/>
    <property type="match status" value="1"/>
</dbReference>
<evidence type="ECO:0000256" key="1">
    <source>
        <dbReference type="SAM" id="Phobius"/>
    </source>
</evidence>